<organism evidence="1 2">
    <name type="scientific">Trypanosoma theileri</name>
    <dbReference type="NCBI Taxonomy" id="67003"/>
    <lineage>
        <taxon>Eukaryota</taxon>
        <taxon>Discoba</taxon>
        <taxon>Euglenozoa</taxon>
        <taxon>Kinetoplastea</taxon>
        <taxon>Metakinetoplastina</taxon>
        <taxon>Trypanosomatida</taxon>
        <taxon>Trypanosomatidae</taxon>
        <taxon>Trypanosoma</taxon>
    </lineage>
</organism>
<gene>
    <name evidence="1" type="ORF">TM35_000081950</name>
</gene>
<dbReference type="Proteomes" id="UP000192257">
    <property type="component" value="Unassembled WGS sequence"/>
</dbReference>
<keyword evidence="2" id="KW-1185">Reference proteome</keyword>
<dbReference type="OrthoDB" id="250144at2759"/>
<evidence type="ECO:0000313" key="1">
    <source>
        <dbReference type="EMBL" id="ORC90397.1"/>
    </source>
</evidence>
<accession>A0A1X0P0D6</accession>
<protein>
    <submittedName>
        <fullName evidence="1">Uncharacterized protein</fullName>
    </submittedName>
</protein>
<dbReference type="RefSeq" id="XP_028884463.1">
    <property type="nucleotide sequence ID" value="XM_029024060.1"/>
</dbReference>
<reference evidence="1 2" key="1">
    <citation type="submission" date="2017-03" db="EMBL/GenBank/DDBJ databases">
        <title>An alternative strategy for trypanosome survival in the mammalian bloodstream revealed through genome and transcriptome analysis of the ubiquitous bovine parasite Trypanosoma (Megatrypanum) theileri.</title>
        <authorList>
            <person name="Kelly S."/>
            <person name="Ivens A."/>
            <person name="Mott A."/>
            <person name="O'Neill E."/>
            <person name="Emms D."/>
            <person name="Macleod O."/>
            <person name="Voorheis P."/>
            <person name="Matthews J."/>
            <person name="Matthews K."/>
            <person name="Carrington M."/>
        </authorList>
    </citation>
    <scope>NUCLEOTIDE SEQUENCE [LARGE SCALE GENOMIC DNA]</scope>
    <source>
        <strain evidence="1">Edinburgh</strain>
    </source>
</reference>
<evidence type="ECO:0000313" key="2">
    <source>
        <dbReference type="Proteomes" id="UP000192257"/>
    </source>
</evidence>
<dbReference type="EMBL" id="NBCO01000008">
    <property type="protein sequence ID" value="ORC90397.1"/>
    <property type="molecule type" value="Genomic_DNA"/>
</dbReference>
<dbReference type="GeneID" id="39983840"/>
<sequence length="461" mass="51684">MTSHLSCSNISNSISGTGKVLSTVLNTRPPLPFHFFKRWSLHDFHTSRWTCTNPSAQIKRTRLGRSCIDKPTIEMISVSRYGGYELRESLVTAFRIYRSVDQSEAARTAGQAAVRSIRFDNFMFDAEDEQEVAVDFACLYLNACVLFNVLPSREMITQLLSRLSTLLHSSFHWECVLSALIVCLQPSAEAAVGTATAFVSMLRGALPGTIPVSLSHDGKILLLFTISKALALLIHSNTNMEDQLQQLLDVQLKTIELLCATPTTPLSREERFVLVDAVCWRYTAGGCSSTNIEWVKSILPLLQVKKQEELDVFNLPQCTRLFCALCVLLTMQHTTVNEQSQRQQWEILDPIVRHLDERVRIHSISDILFVLTGLQTNHVARSRYKKLPSALLDHLREQQQQQQQGEGEKRNDSCGVSLIKDETGLEAMQKILLLLSSTGEDELAEAAETVLTDVFSSTLNN</sequence>
<comment type="caution">
    <text evidence="1">The sequence shown here is derived from an EMBL/GenBank/DDBJ whole genome shotgun (WGS) entry which is preliminary data.</text>
</comment>
<name>A0A1X0P0D6_9TRYP</name>
<dbReference type="VEuPathDB" id="TriTrypDB:TM35_000081950"/>
<proteinExistence type="predicted"/>
<dbReference type="AlphaFoldDB" id="A0A1X0P0D6"/>